<dbReference type="SMART" id="SM00563">
    <property type="entry name" value="PlsC"/>
    <property type="match status" value="1"/>
</dbReference>
<reference evidence="6 7" key="1">
    <citation type="submission" date="2016-10" db="EMBL/GenBank/DDBJ databases">
        <authorList>
            <person name="de Groot N.N."/>
        </authorList>
    </citation>
    <scope>NUCLEOTIDE SEQUENCE [LARGE SCALE GENOMIC DNA]</scope>
    <source>
        <strain evidence="6 7">DSM 25927</strain>
    </source>
</reference>
<evidence type="ECO:0000313" key="6">
    <source>
        <dbReference type="EMBL" id="SER21239.1"/>
    </source>
</evidence>
<keyword evidence="4" id="KW-0812">Transmembrane</keyword>
<proteinExistence type="predicted"/>
<dbReference type="GO" id="GO:0006654">
    <property type="term" value="P:phosphatidic acid biosynthetic process"/>
    <property type="evidence" value="ECO:0007669"/>
    <property type="project" value="TreeGrafter"/>
</dbReference>
<gene>
    <name evidence="6" type="ORF">SAMN04488038_1213</name>
</gene>
<evidence type="ECO:0000256" key="4">
    <source>
        <dbReference type="SAM" id="Phobius"/>
    </source>
</evidence>
<dbReference type="InterPro" id="IPR002123">
    <property type="entry name" value="Plipid/glycerol_acylTrfase"/>
</dbReference>
<comment type="pathway">
    <text evidence="1">Lipid metabolism.</text>
</comment>
<dbReference type="Pfam" id="PF01553">
    <property type="entry name" value="Acyltransferase"/>
    <property type="match status" value="1"/>
</dbReference>
<evidence type="ECO:0000259" key="5">
    <source>
        <dbReference type="SMART" id="SM00563"/>
    </source>
</evidence>
<dbReference type="EMBL" id="FOFS01000021">
    <property type="protein sequence ID" value="SER21239.1"/>
    <property type="molecule type" value="Genomic_DNA"/>
</dbReference>
<keyword evidence="4" id="KW-0472">Membrane</keyword>
<dbReference type="SUPFAM" id="SSF69593">
    <property type="entry name" value="Glycerol-3-phosphate (1)-acyltransferase"/>
    <property type="match status" value="1"/>
</dbReference>
<dbReference type="AlphaFoldDB" id="A0A1H9MCK9"/>
<evidence type="ECO:0000256" key="1">
    <source>
        <dbReference type="ARBA" id="ARBA00005189"/>
    </source>
</evidence>
<dbReference type="STRING" id="489703.SAMN04488038_1213"/>
<organism evidence="6 7">
    <name type="scientific">Solimonas aquatica</name>
    <dbReference type="NCBI Taxonomy" id="489703"/>
    <lineage>
        <taxon>Bacteria</taxon>
        <taxon>Pseudomonadati</taxon>
        <taxon>Pseudomonadota</taxon>
        <taxon>Gammaproteobacteria</taxon>
        <taxon>Nevskiales</taxon>
        <taxon>Nevskiaceae</taxon>
        <taxon>Solimonas</taxon>
    </lineage>
</organism>
<dbReference type="GO" id="GO:0003841">
    <property type="term" value="F:1-acylglycerol-3-phosphate O-acyltransferase activity"/>
    <property type="evidence" value="ECO:0007669"/>
    <property type="project" value="TreeGrafter"/>
</dbReference>
<evidence type="ECO:0000256" key="2">
    <source>
        <dbReference type="ARBA" id="ARBA00022679"/>
    </source>
</evidence>
<protein>
    <submittedName>
        <fullName evidence="6">1-acyl-sn-glycerol-3-phosphate acyltransferases</fullName>
    </submittedName>
</protein>
<dbReference type="PANTHER" id="PTHR10434:SF11">
    <property type="entry name" value="1-ACYL-SN-GLYCEROL-3-PHOSPHATE ACYLTRANSFERASE"/>
    <property type="match status" value="1"/>
</dbReference>
<feature type="domain" description="Phospholipid/glycerol acyltransferase" evidence="5">
    <location>
        <begin position="69"/>
        <end position="183"/>
    </location>
</feature>
<sequence length="248" mass="26970">MRRLLDCFYAPYAALVLVLLIPPVCLAVILGPTLALRRETGRLAVRLMLLCIGVPLRVRGLQHLPAGSNLVVCNHASYLDGIVLTAVLPRHYSFVVQDGAGRWPLVGQCLSRMGVVFVNRSDSRAGAAATRSLMRKLHAGEALTVFAEGTFEDEAGLLPFKLGAFLMAARCGAPVVPAAIRGSRRLYGGGRKLPRWQPLEIHIAPPLHPEAGDHRTVAVRLRERVREQVLRLCGEPDRDAAEALEQAA</sequence>
<dbReference type="OrthoDB" id="9812274at2"/>
<dbReference type="Proteomes" id="UP000199233">
    <property type="component" value="Unassembled WGS sequence"/>
</dbReference>
<keyword evidence="7" id="KW-1185">Reference proteome</keyword>
<evidence type="ECO:0000313" key="7">
    <source>
        <dbReference type="Proteomes" id="UP000199233"/>
    </source>
</evidence>
<feature type="transmembrane region" description="Helical" evidence="4">
    <location>
        <begin position="12"/>
        <end position="36"/>
    </location>
</feature>
<dbReference type="CDD" id="cd07989">
    <property type="entry name" value="LPLAT_AGPAT-like"/>
    <property type="match status" value="1"/>
</dbReference>
<keyword evidence="2 6" id="KW-0808">Transferase</keyword>
<accession>A0A1H9MCK9</accession>
<name>A0A1H9MCK9_9GAMM</name>
<dbReference type="PANTHER" id="PTHR10434">
    <property type="entry name" value="1-ACYL-SN-GLYCEROL-3-PHOSPHATE ACYLTRANSFERASE"/>
    <property type="match status" value="1"/>
</dbReference>
<evidence type="ECO:0000256" key="3">
    <source>
        <dbReference type="ARBA" id="ARBA00023315"/>
    </source>
</evidence>
<keyword evidence="3 6" id="KW-0012">Acyltransferase</keyword>
<keyword evidence="4" id="KW-1133">Transmembrane helix</keyword>
<dbReference type="RefSeq" id="WP_093289613.1">
    <property type="nucleotide sequence ID" value="NZ_FOFS01000021.1"/>
</dbReference>